<dbReference type="EMBL" id="JAWJEJ010000001">
    <property type="protein sequence ID" value="MDV3456562.1"/>
    <property type="molecule type" value="Genomic_DNA"/>
</dbReference>
<dbReference type="PANTHER" id="PTHR43045:SF7">
    <property type="entry name" value="MAJOR FACILITATOR SUPERFAMILY TRANSPORTER"/>
    <property type="match status" value="1"/>
</dbReference>
<dbReference type="Gene3D" id="1.20.1250.20">
    <property type="entry name" value="MFS general substrate transporter like domains"/>
    <property type="match status" value="2"/>
</dbReference>
<dbReference type="SUPFAM" id="SSF103473">
    <property type="entry name" value="MFS general substrate transporter"/>
    <property type="match status" value="1"/>
</dbReference>
<feature type="transmembrane region" description="Helical" evidence="7">
    <location>
        <begin position="116"/>
        <end position="136"/>
    </location>
</feature>
<gene>
    <name evidence="9" type="ORF">RZN05_06160</name>
</gene>
<feature type="transmembrane region" description="Helical" evidence="7">
    <location>
        <begin position="286"/>
        <end position="306"/>
    </location>
</feature>
<evidence type="ECO:0000256" key="6">
    <source>
        <dbReference type="ARBA" id="ARBA00023136"/>
    </source>
</evidence>
<dbReference type="InterPro" id="IPR005828">
    <property type="entry name" value="MFS_sugar_transport-like"/>
</dbReference>
<feature type="transmembrane region" description="Helical" evidence="7">
    <location>
        <begin position="35"/>
        <end position="53"/>
    </location>
</feature>
<keyword evidence="5 7" id="KW-1133">Transmembrane helix</keyword>
<comment type="subcellular location">
    <subcellularLocation>
        <location evidence="1">Cell membrane</location>
        <topology evidence="1">Multi-pass membrane protein</topology>
    </subcellularLocation>
</comment>
<feature type="transmembrane region" description="Helical" evidence="7">
    <location>
        <begin position="157"/>
        <end position="184"/>
    </location>
</feature>
<feature type="transmembrane region" description="Helical" evidence="7">
    <location>
        <begin position="59"/>
        <end position="80"/>
    </location>
</feature>
<evidence type="ECO:0000256" key="2">
    <source>
        <dbReference type="ARBA" id="ARBA00022448"/>
    </source>
</evidence>
<evidence type="ECO:0000256" key="5">
    <source>
        <dbReference type="ARBA" id="ARBA00022989"/>
    </source>
</evidence>
<evidence type="ECO:0000313" key="10">
    <source>
        <dbReference type="Proteomes" id="UP001273531"/>
    </source>
</evidence>
<evidence type="ECO:0000256" key="4">
    <source>
        <dbReference type="ARBA" id="ARBA00022692"/>
    </source>
</evidence>
<keyword evidence="6 7" id="KW-0472">Membrane</keyword>
<feature type="transmembrane region" description="Helical" evidence="7">
    <location>
        <begin position="315"/>
        <end position="334"/>
    </location>
</feature>
<keyword evidence="10" id="KW-1185">Reference proteome</keyword>
<name>A0ABU3Y5U4_9SPHN</name>
<evidence type="ECO:0000256" key="7">
    <source>
        <dbReference type="SAM" id="Phobius"/>
    </source>
</evidence>
<feature type="transmembrane region" description="Helical" evidence="7">
    <location>
        <begin position="529"/>
        <end position="547"/>
    </location>
</feature>
<organism evidence="9 10">
    <name type="scientific">Sphingomonas agrestis</name>
    <dbReference type="NCBI Taxonomy" id="3080540"/>
    <lineage>
        <taxon>Bacteria</taxon>
        <taxon>Pseudomonadati</taxon>
        <taxon>Pseudomonadota</taxon>
        <taxon>Alphaproteobacteria</taxon>
        <taxon>Sphingomonadales</taxon>
        <taxon>Sphingomonadaceae</taxon>
        <taxon>Sphingomonas</taxon>
    </lineage>
</organism>
<dbReference type="CDD" id="cd17369">
    <property type="entry name" value="MFS_ShiA_like"/>
    <property type="match status" value="1"/>
</dbReference>
<reference evidence="9 10" key="1">
    <citation type="submission" date="2023-10" db="EMBL/GenBank/DDBJ databases">
        <title>Sphingomonas sp. HF-S4 16S ribosomal RNA gene Genome sequencing and assembly.</title>
        <authorList>
            <person name="Lee H."/>
        </authorList>
    </citation>
    <scope>NUCLEOTIDE SEQUENCE [LARGE SCALE GENOMIC DNA]</scope>
    <source>
        <strain evidence="9 10">HF-S4</strain>
    </source>
</reference>
<feature type="domain" description="Major facilitator superfamily (MFS) profile" evidence="8">
    <location>
        <begin position="20"/>
        <end position="551"/>
    </location>
</feature>
<keyword evidence="2" id="KW-0813">Transport</keyword>
<evidence type="ECO:0000256" key="1">
    <source>
        <dbReference type="ARBA" id="ARBA00004651"/>
    </source>
</evidence>
<feature type="transmembrane region" description="Helical" evidence="7">
    <location>
        <begin position="247"/>
        <end position="266"/>
    </location>
</feature>
<dbReference type="PROSITE" id="PS50850">
    <property type="entry name" value="MFS"/>
    <property type="match status" value="1"/>
</dbReference>
<sequence>MAETAGIPEHHQATQNEKLVIAASSLGTVFEWYDFYLYGLLATIISAKFFSGVNETTAFIFALAAFAAGFAVRPFGALFFGRIGDLVGRKNTFLVTMAIMGLSTFTVGLLPSYASIGVAAPVILVALRLAQGLALGGEYGGAATYVAEHAPNNKRGLYTSWIQTTATLGLFAALLVVIGTRWIIGEAAFADWGWRVPFLISIVLLGVSMWIRLQLNESPVFKKMKEEGTTSKAPLTEAFGRWPNLRLVLIALFGAVVGQAVVWYTGQFYALFFLEKTLKVDGWTTNILIAIALAIGTPFFVFFGWLSDKIGRKPIILTGCAIAAASYFPLFGLLTEAANPALAHAQRTAPVSVTADPAECSFQFDPIGGNKFDRSSCDIAKAFLAKQGVAYRNIEAPAGTSAVVQVGARQVPAYDPRKDPLKESAVLAVGIADFQDSAKAALAEAGYPAKADPARINQPLVVAVLTALVLLVTMVYGPIAAMLVELFPSRIRYTSMSLPYHIGNGWFGGFLPATAFAMVAATGDIYYGLWYPVVAALVTLVLGLFLLPETYKRSIDD</sequence>
<keyword evidence="4 7" id="KW-0812">Transmembrane</keyword>
<evidence type="ECO:0000256" key="3">
    <source>
        <dbReference type="ARBA" id="ARBA00022475"/>
    </source>
</evidence>
<feature type="transmembrane region" description="Helical" evidence="7">
    <location>
        <begin position="92"/>
        <end position="110"/>
    </location>
</feature>
<dbReference type="Pfam" id="PF00083">
    <property type="entry name" value="Sugar_tr"/>
    <property type="match status" value="1"/>
</dbReference>
<comment type="caution">
    <text evidence="9">The sequence shown here is derived from an EMBL/GenBank/DDBJ whole genome shotgun (WGS) entry which is preliminary data.</text>
</comment>
<dbReference type="InterPro" id="IPR036259">
    <property type="entry name" value="MFS_trans_sf"/>
</dbReference>
<dbReference type="Pfam" id="PF07690">
    <property type="entry name" value="MFS_1"/>
    <property type="match status" value="1"/>
</dbReference>
<protein>
    <submittedName>
        <fullName evidence="9">MFS transporter</fullName>
    </submittedName>
</protein>
<feature type="transmembrane region" description="Helical" evidence="7">
    <location>
        <begin position="505"/>
        <end position="523"/>
    </location>
</feature>
<keyword evidence="3" id="KW-1003">Cell membrane</keyword>
<proteinExistence type="predicted"/>
<dbReference type="PANTHER" id="PTHR43045">
    <property type="entry name" value="SHIKIMATE TRANSPORTER"/>
    <property type="match status" value="1"/>
</dbReference>
<dbReference type="InterPro" id="IPR020846">
    <property type="entry name" value="MFS_dom"/>
</dbReference>
<dbReference type="InterPro" id="IPR011701">
    <property type="entry name" value="MFS"/>
</dbReference>
<dbReference type="RefSeq" id="WP_317225740.1">
    <property type="nucleotide sequence ID" value="NZ_JAWJEJ010000001.1"/>
</dbReference>
<accession>A0ABU3Y5U4</accession>
<feature type="transmembrane region" description="Helical" evidence="7">
    <location>
        <begin position="196"/>
        <end position="215"/>
    </location>
</feature>
<evidence type="ECO:0000313" key="9">
    <source>
        <dbReference type="EMBL" id="MDV3456562.1"/>
    </source>
</evidence>
<dbReference type="Proteomes" id="UP001273531">
    <property type="component" value="Unassembled WGS sequence"/>
</dbReference>
<evidence type="ECO:0000259" key="8">
    <source>
        <dbReference type="PROSITE" id="PS50850"/>
    </source>
</evidence>
<feature type="transmembrane region" description="Helical" evidence="7">
    <location>
        <begin position="460"/>
        <end position="484"/>
    </location>
</feature>